<proteinExistence type="predicted"/>
<feature type="region of interest" description="Disordered" evidence="1">
    <location>
        <begin position="559"/>
        <end position="690"/>
    </location>
</feature>
<reference evidence="2" key="1">
    <citation type="journal article" date="2020" name="Stud. Mycol.">
        <title>101 Dothideomycetes genomes: a test case for predicting lifestyles and emergence of pathogens.</title>
        <authorList>
            <person name="Haridas S."/>
            <person name="Albert R."/>
            <person name="Binder M."/>
            <person name="Bloem J."/>
            <person name="Labutti K."/>
            <person name="Salamov A."/>
            <person name="Andreopoulos B."/>
            <person name="Baker S."/>
            <person name="Barry K."/>
            <person name="Bills G."/>
            <person name="Bluhm B."/>
            <person name="Cannon C."/>
            <person name="Castanera R."/>
            <person name="Culley D."/>
            <person name="Daum C."/>
            <person name="Ezra D."/>
            <person name="Gonzalez J."/>
            <person name="Henrissat B."/>
            <person name="Kuo A."/>
            <person name="Liang C."/>
            <person name="Lipzen A."/>
            <person name="Lutzoni F."/>
            <person name="Magnuson J."/>
            <person name="Mondo S."/>
            <person name="Nolan M."/>
            <person name="Ohm R."/>
            <person name="Pangilinan J."/>
            <person name="Park H.-J."/>
            <person name="Ramirez L."/>
            <person name="Alfaro M."/>
            <person name="Sun H."/>
            <person name="Tritt A."/>
            <person name="Yoshinaga Y."/>
            <person name="Zwiers L.-H."/>
            <person name="Turgeon B."/>
            <person name="Goodwin S."/>
            <person name="Spatafora J."/>
            <person name="Crous P."/>
            <person name="Grigoriev I."/>
        </authorList>
    </citation>
    <scope>NUCLEOTIDE SEQUENCE</scope>
    <source>
        <strain evidence="2">CBS 627.86</strain>
    </source>
</reference>
<name>A0A6A5ZL02_9PLEO</name>
<organism evidence="2 3">
    <name type="scientific">Lophiotrema nucula</name>
    <dbReference type="NCBI Taxonomy" id="690887"/>
    <lineage>
        <taxon>Eukaryota</taxon>
        <taxon>Fungi</taxon>
        <taxon>Dikarya</taxon>
        <taxon>Ascomycota</taxon>
        <taxon>Pezizomycotina</taxon>
        <taxon>Dothideomycetes</taxon>
        <taxon>Pleosporomycetidae</taxon>
        <taxon>Pleosporales</taxon>
        <taxon>Lophiotremataceae</taxon>
        <taxon>Lophiotrema</taxon>
    </lineage>
</organism>
<feature type="compositionally biased region" description="Acidic residues" evidence="1">
    <location>
        <begin position="624"/>
        <end position="636"/>
    </location>
</feature>
<gene>
    <name evidence="2" type="ORF">BDV96DRAFT_641714</name>
</gene>
<feature type="compositionally biased region" description="Acidic residues" evidence="1">
    <location>
        <begin position="574"/>
        <end position="585"/>
    </location>
</feature>
<evidence type="ECO:0000313" key="2">
    <source>
        <dbReference type="EMBL" id="KAF2119836.1"/>
    </source>
</evidence>
<evidence type="ECO:0000256" key="1">
    <source>
        <dbReference type="SAM" id="MobiDB-lite"/>
    </source>
</evidence>
<sequence length="834" mass="93717">MAENQRMTPKSPSAMSTRKMSRELAARRASILSQFSQRRTSSGSRRGTNANVDSAIVDPNLDLFDMDFWVNLAPEDQFMLPGEANGGTFTFDSTSLDFSNPVLANGVPEQPFVGDAQFTDFNQLDVDGYGAYGNYPQQAPQMQFNPLAAIPREPALAPSPYVDPTLMVGGENFEEFEGNALFVPQRNSRKHSLSASSAGFGHAYKKARSHSQASSSRYPSSVGSKVSSHRSSGSFFTDTSSQARRRAQGKAGRNASTFADRRLQPGARPQMDPAKPWVRINATTEGKTTRTAKINRYKAEYDDCAHPAGDWNSTHYEFKYTKDGEFKDKVMRASKIKEYILEYPRNKVTDAKLIIWIQKGPTDSARRYKTTTWSKCRFAECPAQQHQTGTILHGHYRVAFDEKSHKYGTRTDPFLVSGYAHLYCMERFLDFPEIIRRADVRVDVRSLSNEPSGKFAATLAGQPECQTALTFVEAAVHGGRHGVQKEEEFRRYPRHPATPKNAPKDHFSTLTYAMTKCKADLRPPAQCKQFEERGHKATHLLVNFGDLNMLFSEVARNKRARKKQAKAKRRGLTEADDDDDDDDILAEQKKRAIKEATRNISEKAKQSGRRSSPHAGKKRKNDEVDSDSDSDSDDAFDPPARSSKRQKQFTVHDGNESDEYEEPDAPLANTGSSPRPSGQPIRRSHRQHKKVDTYNVDAILEDDFESQPANDYLPSELGQFQDDEYAAHIPDDLDDLLRANLGAYKADHFLNRRKSSTVGYGRRTSSLKSSKSSLANRKPSMDGRRVSFGGNSMLEFDQMTPIRRYSTRSHDKTQSGRVLRSHSPLRSPLKPIRE</sequence>
<protein>
    <submittedName>
        <fullName evidence="2">Uncharacterized protein</fullName>
    </submittedName>
</protein>
<feature type="region of interest" description="Disordered" evidence="1">
    <location>
        <begin position="760"/>
        <end position="789"/>
    </location>
</feature>
<dbReference type="AlphaFoldDB" id="A0A6A5ZL02"/>
<dbReference type="OrthoDB" id="5307331at2759"/>
<feature type="compositionally biased region" description="Low complexity" evidence="1">
    <location>
        <begin position="214"/>
        <end position="234"/>
    </location>
</feature>
<feature type="compositionally biased region" description="Basic residues" evidence="1">
    <location>
        <begin position="559"/>
        <end position="570"/>
    </location>
</feature>
<feature type="region of interest" description="Disordered" evidence="1">
    <location>
        <begin position="804"/>
        <end position="834"/>
    </location>
</feature>
<evidence type="ECO:0000313" key="3">
    <source>
        <dbReference type="Proteomes" id="UP000799770"/>
    </source>
</evidence>
<accession>A0A6A5ZL02</accession>
<dbReference type="Proteomes" id="UP000799770">
    <property type="component" value="Unassembled WGS sequence"/>
</dbReference>
<feature type="region of interest" description="Disordered" evidence="1">
    <location>
        <begin position="203"/>
        <end position="259"/>
    </location>
</feature>
<feature type="region of interest" description="Disordered" evidence="1">
    <location>
        <begin position="1"/>
        <end position="22"/>
    </location>
</feature>
<feature type="compositionally biased region" description="Basic and acidic residues" evidence="1">
    <location>
        <begin position="586"/>
        <end position="605"/>
    </location>
</feature>
<dbReference type="EMBL" id="ML977314">
    <property type="protein sequence ID" value="KAF2119836.1"/>
    <property type="molecule type" value="Genomic_DNA"/>
</dbReference>
<feature type="compositionally biased region" description="Polar residues" evidence="1">
    <location>
        <begin position="1"/>
        <end position="18"/>
    </location>
</feature>
<keyword evidence="3" id="KW-1185">Reference proteome</keyword>
<feature type="compositionally biased region" description="Basic residues" evidence="1">
    <location>
        <begin position="606"/>
        <end position="619"/>
    </location>
</feature>